<dbReference type="AlphaFoldDB" id="A0A0F9J9T0"/>
<proteinExistence type="predicted"/>
<dbReference type="InterPro" id="IPR056931">
    <property type="entry name" value="D14-like"/>
</dbReference>
<name>A0A0F9J9T0_9ZZZZ</name>
<gene>
    <name evidence="1" type="ORF">LCGC14_1482620</name>
</gene>
<organism evidence="1">
    <name type="scientific">marine sediment metagenome</name>
    <dbReference type="NCBI Taxonomy" id="412755"/>
    <lineage>
        <taxon>unclassified sequences</taxon>
        <taxon>metagenomes</taxon>
        <taxon>ecological metagenomes</taxon>
    </lineage>
</organism>
<evidence type="ECO:0000313" key="1">
    <source>
        <dbReference type="EMBL" id="KKM66298.1"/>
    </source>
</evidence>
<sequence>MCKIFNRFYETEEFSRTPNSGAMMGRSNWAKKQGLSEHVKRTLGSDIIVPDWFRFSVECKHYADTPTYEALIKEPGDKTLDHWLGETLFDAGNLGLHPMLVFKTNRKGTHVVLPSYFLEVINPNYYVKYGAFVIVGLDVLEEKAQQLKDAALTEEFGHKRIEFMLCNQALKLILLLER</sequence>
<dbReference type="EMBL" id="LAZR01010561">
    <property type="protein sequence ID" value="KKM66298.1"/>
    <property type="molecule type" value="Genomic_DNA"/>
</dbReference>
<accession>A0A0F9J9T0</accession>
<evidence type="ECO:0008006" key="2">
    <source>
        <dbReference type="Google" id="ProtNLM"/>
    </source>
</evidence>
<dbReference type="Pfam" id="PF24608">
    <property type="entry name" value="PDDEXK_15"/>
    <property type="match status" value="1"/>
</dbReference>
<reference evidence="1" key="1">
    <citation type="journal article" date="2015" name="Nature">
        <title>Complex archaea that bridge the gap between prokaryotes and eukaryotes.</title>
        <authorList>
            <person name="Spang A."/>
            <person name="Saw J.H."/>
            <person name="Jorgensen S.L."/>
            <person name="Zaremba-Niedzwiedzka K."/>
            <person name="Martijn J."/>
            <person name="Lind A.E."/>
            <person name="van Eijk R."/>
            <person name="Schleper C."/>
            <person name="Guy L."/>
            <person name="Ettema T.J."/>
        </authorList>
    </citation>
    <scope>NUCLEOTIDE SEQUENCE</scope>
</reference>
<protein>
    <recommendedName>
        <fullName evidence="2">Endonuclease</fullName>
    </recommendedName>
</protein>
<comment type="caution">
    <text evidence="1">The sequence shown here is derived from an EMBL/GenBank/DDBJ whole genome shotgun (WGS) entry which is preliminary data.</text>
</comment>